<dbReference type="InterPro" id="IPR011042">
    <property type="entry name" value="6-blade_b-propeller_TolB-like"/>
</dbReference>
<gene>
    <name evidence="5" type="ORF">NNX28_09870</name>
</gene>
<dbReference type="PANTHER" id="PTHR42776:SF27">
    <property type="entry name" value="DIPEPTIDYL PEPTIDASE FAMILY MEMBER 6"/>
    <property type="match status" value="1"/>
</dbReference>
<evidence type="ECO:0000259" key="4">
    <source>
        <dbReference type="Pfam" id="PF00326"/>
    </source>
</evidence>
<dbReference type="SUPFAM" id="SSF82171">
    <property type="entry name" value="DPP6 N-terminal domain-like"/>
    <property type="match status" value="1"/>
</dbReference>
<dbReference type="SUPFAM" id="SSF53474">
    <property type="entry name" value="alpha/beta-Hydrolases"/>
    <property type="match status" value="1"/>
</dbReference>
<dbReference type="Pfam" id="PF00326">
    <property type="entry name" value="Peptidase_S9"/>
    <property type="match status" value="1"/>
</dbReference>
<protein>
    <submittedName>
        <fullName evidence="5">S9 family peptidase</fullName>
    </submittedName>
</protein>
<dbReference type="InterPro" id="IPR001375">
    <property type="entry name" value="Peptidase_S9_cat"/>
</dbReference>
<dbReference type="Proteomes" id="UP001206924">
    <property type="component" value="Unassembled WGS sequence"/>
</dbReference>
<accession>A0ABT1NRH1</accession>
<comment type="caution">
    <text evidence="5">The sequence shown here is derived from an EMBL/GenBank/DDBJ whole genome shotgun (WGS) entry which is preliminary data.</text>
</comment>
<reference evidence="5 6" key="1">
    <citation type="submission" date="2022-07" db="EMBL/GenBank/DDBJ databases">
        <title>Novel species in genus Arthrobacter.</title>
        <authorList>
            <person name="Liu Y."/>
        </authorList>
    </citation>
    <scope>NUCLEOTIDE SEQUENCE [LARGE SCALE GENOMIC DNA]</scope>
    <source>
        <strain evidence="6">zg-Y859</strain>
    </source>
</reference>
<evidence type="ECO:0000256" key="1">
    <source>
        <dbReference type="ARBA" id="ARBA00022801"/>
    </source>
</evidence>
<organism evidence="5 6">
    <name type="scientific">Arthrobacter jinronghuae</name>
    <dbReference type="NCBI Taxonomy" id="2964609"/>
    <lineage>
        <taxon>Bacteria</taxon>
        <taxon>Bacillati</taxon>
        <taxon>Actinomycetota</taxon>
        <taxon>Actinomycetes</taxon>
        <taxon>Micrococcales</taxon>
        <taxon>Micrococcaceae</taxon>
        <taxon>Arthrobacter</taxon>
    </lineage>
</organism>
<dbReference type="RefSeq" id="WP_255865638.1">
    <property type="nucleotide sequence ID" value="NZ_CP104263.1"/>
</dbReference>
<keyword evidence="2" id="KW-0645">Protease</keyword>
<dbReference type="PANTHER" id="PTHR42776">
    <property type="entry name" value="SERINE PEPTIDASE S9 FAMILY MEMBER"/>
    <property type="match status" value="1"/>
</dbReference>
<dbReference type="InterPro" id="IPR029058">
    <property type="entry name" value="AB_hydrolase_fold"/>
</dbReference>
<proteinExistence type="predicted"/>
<evidence type="ECO:0000313" key="5">
    <source>
        <dbReference type="EMBL" id="MCQ1950235.1"/>
    </source>
</evidence>
<dbReference type="EMBL" id="JANFLP010000009">
    <property type="protein sequence ID" value="MCQ1950235.1"/>
    <property type="molecule type" value="Genomic_DNA"/>
</dbReference>
<keyword evidence="6" id="KW-1185">Reference proteome</keyword>
<sequence>MKPCDLPLLNSLSAPAVHPDALHCVVSVTRPDFTADAYTGQLWRIPLTQGGRPRRLTRGFRDTLPKYSPDGSSLGFLRAAPGEPAQLHILGAGSGEPIQLTDALLGVSWFNFAPDGRSVVFSARVPEEGRYGTIDGVGSTAEDPRLITTFKYRMNGVGYTNDKPVQIFHLMLPDLDAEPHIQPRGRAKDDGGPGKGLPEAVQLTSDPADHLQPVFTADGSRILFTSSPDLDDSLVSDVFSIHPDGTGLTRLTNHDAGDPLTVSDPVESANGHWLFYLGQEVSVTGTDFVARNTALYAAPAADPTAVRRLTDPESVDLAEGTVVPHNGAEVLVFRRTRGAGELLAVDPRGRVEVLVAGPRVVEAAGSADGTVVVSYTDPRTAGDLAVVEDGRLRDVTDFSEALRRETTVTLPAEETHPSGDGYPVHGWLALPEGPGPHPVLLNIHGGPFAQYGWGYFDETQIYTNAGYAVLMCNPRGSAGYGQAHGRSIKEAMGTLDLADVLAFVDGALAAHPELDGSRLGIMGGSYGGYLTAWTIAHDHRFTAAVVERGFLDPLSFVGSADIGWFFSAGYTGTDPAAVLAQSPMACVDSVRTPTFVVHSEEDLRCPVEQAQRYYTALKLRSVPTELLLFPGENHELSRSGTPWHRRKRFEHLLAWWARWLPTPQNPAPEQARTPEPARA</sequence>
<keyword evidence="1" id="KW-0378">Hydrolase</keyword>
<dbReference type="Gene3D" id="2.120.10.30">
    <property type="entry name" value="TolB, C-terminal domain"/>
    <property type="match status" value="2"/>
</dbReference>
<keyword evidence="2" id="KW-0720">Serine protease</keyword>
<dbReference type="InterPro" id="IPR011659">
    <property type="entry name" value="WD40"/>
</dbReference>
<feature type="compositionally biased region" description="Basic and acidic residues" evidence="3">
    <location>
        <begin position="180"/>
        <end position="192"/>
    </location>
</feature>
<evidence type="ECO:0000313" key="6">
    <source>
        <dbReference type="Proteomes" id="UP001206924"/>
    </source>
</evidence>
<dbReference type="Gene3D" id="3.40.50.1820">
    <property type="entry name" value="alpha/beta hydrolase"/>
    <property type="match status" value="1"/>
</dbReference>
<feature type="region of interest" description="Disordered" evidence="3">
    <location>
        <begin position="180"/>
        <end position="199"/>
    </location>
</feature>
<name>A0ABT1NRH1_9MICC</name>
<evidence type="ECO:0000256" key="2">
    <source>
        <dbReference type="ARBA" id="ARBA00022825"/>
    </source>
</evidence>
<feature type="domain" description="Peptidase S9 prolyl oligopeptidase catalytic" evidence="4">
    <location>
        <begin position="455"/>
        <end position="660"/>
    </location>
</feature>
<dbReference type="Pfam" id="PF07676">
    <property type="entry name" value="PD40"/>
    <property type="match status" value="1"/>
</dbReference>
<evidence type="ECO:0000256" key="3">
    <source>
        <dbReference type="SAM" id="MobiDB-lite"/>
    </source>
</evidence>